<dbReference type="AlphaFoldDB" id="A0A9W8GGR4"/>
<dbReference type="EMBL" id="JANBTX010000153">
    <property type="protein sequence ID" value="KAJ2685439.1"/>
    <property type="molecule type" value="Genomic_DNA"/>
</dbReference>
<protein>
    <submittedName>
        <fullName evidence="2">Uncharacterized protein</fullName>
    </submittedName>
</protein>
<name>A0A9W8GGR4_9FUNG</name>
<organism evidence="2 3">
    <name type="scientific">Coemansia spiralis</name>
    <dbReference type="NCBI Taxonomy" id="417178"/>
    <lineage>
        <taxon>Eukaryota</taxon>
        <taxon>Fungi</taxon>
        <taxon>Fungi incertae sedis</taxon>
        <taxon>Zoopagomycota</taxon>
        <taxon>Kickxellomycotina</taxon>
        <taxon>Kickxellomycetes</taxon>
        <taxon>Kickxellales</taxon>
        <taxon>Kickxellaceae</taxon>
        <taxon>Coemansia</taxon>
    </lineage>
</organism>
<evidence type="ECO:0000313" key="2">
    <source>
        <dbReference type="EMBL" id="KAJ2685439.1"/>
    </source>
</evidence>
<dbReference type="Proteomes" id="UP001151516">
    <property type="component" value="Unassembled WGS sequence"/>
</dbReference>
<evidence type="ECO:0000256" key="1">
    <source>
        <dbReference type="SAM" id="MobiDB-lite"/>
    </source>
</evidence>
<accession>A0A9W8GGR4</accession>
<dbReference type="OrthoDB" id="5569077at2759"/>
<proteinExistence type="predicted"/>
<feature type="compositionally biased region" description="Basic residues" evidence="1">
    <location>
        <begin position="7"/>
        <end position="19"/>
    </location>
</feature>
<evidence type="ECO:0000313" key="3">
    <source>
        <dbReference type="Proteomes" id="UP001151516"/>
    </source>
</evidence>
<sequence>MPPKKSASSKKGQKKGPRKAQHEDFAPRSMVAFTDDIRDKLLAHLRAVQRMARVNSQWRAVAIPLLYRTVVIDIDVAGYKTKARGIGGNRGVRTNIGLYIGSDLASFARDMLIVVRGTSQTTSQFVHFLQKAGFGEAEWLGVERLCIDISSSKFATTAATFRESGDEDEKVFNKLLSLCLPSLREIHALGITGGYYSLGVPVSYLVNERLYGSTPLKALRMVAGGFPERELLNQHRSAAPIDIAHLHVDHNDGSSALQLPPVLASSLVELTLNPVTAKQVWDPFVADGMQGSPGGSLVFSRLRSLSLGFLDRNLGLFLSGRAHEIRETDGPISLRDGTPRYMKSALFGTLAFPQLTSLEIRHFSQELTDFLSVFAACPISKLVIRIPTDTIPFDWDLSAFSGLRSFAIHIMRPNELDDMMPVLNCLSLMFMSAGSHLQELTVEMSICRGYTFDTLDTGAFGESLVSLTLKCEIEPEELDVVLGGYPNLKKLYLHAAIAQPISSTSELADKLRSSRTAAIRAPVCKHLRFLCAQGLRHYKHPSLPSSASIEPTTVAAEVALYRGLLLNLVCRLPSLATFQASATAFDGVYKCINMLTNVNVAPEYLDILRNLKLQPIDS</sequence>
<feature type="region of interest" description="Disordered" evidence="1">
    <location>
        <begin position="1"/>
        <end position="25"/>
    </location>
</feature>
<keyword evidence="3" id="KW-1185">Reference proteome</keyword>
<comment type="caution">
    <text evidence="2">The sequence shown here is derived from an EMBL/GenBank/DDBJ whole genome shotgun (WGS) entry which is preliminary data.</text>
</comment>
<reference evidence="2" key="1">
    <citation type="submission" date="2022-07" db="EMBL/GenBank/DDBJ databases">
        <title>Phylogenomic reconstructions and comparative analyses of Kickxellomycotina fungi.</title>
        <authorList>
            <person name="Reynolds N.K."/>
            <person name="Stajich J.E."/>
            <person name="Barry K."/>
            <person name="Grigoriev I.V."/>
            <person name="Crous P."/>
            <person name="Smith M.E."/>
        </authorList>
    </citation>
    <scope>NUCLEOTIDE SEQUENCE</scope>
    <source>
        <strain evidence="2">CBS 109367</strain>
    </source>
</reference>
<gene>
    <name evidence="2" type="ORF">IWW39_004264</name>
</gene>